<dbReference type="GO" id="GO:0009897">
    <property type="term" value="C:external side of plasma membrane"/>
    <property type="evidence" value="ECO:0007669"/>
    <property type="project" value="TreeGrafter"/>
</dbReference>
<evidence type="ECO:0000313" key="18">
    <source>
        <dbReference type="Proteomes" id="UP001152888"/>
    </source>
</evidence>
<keyword evidence="18" id="KW-1185">Reference proteome</keyword>
<keyword evidence="4" id="KW-0732">Signal</keyword>
<comment type="similarity">
    <text evidence="2 13">Belongs to the integrin alpha chain family.</text>
</comment>
<dbReference type="InterPro" id="IPR048286">
    <property type="entry name" value="Integrin_alpha_Ig-like_3"/>
</dbReference>
<dbReference type="Proteomes" id="UP001152888">
    <property type="component" value="Unassembled WGS sequence"/>
</dbReference>
<dbReference type="GO" id="GO:0007229">
    <property type="term" value="P:integrin-mediated signaling pathway"/>
    <property type="evidence" value="ECO:0007669"/>
    <property type="project" value="UniProtKB-KW"/>
</dbReference>
<feature type="repeat" description="FG-GAP" evidence="12">
    <location>
        <begin position="384"/>
        <end position="446"/>
    </location>
</feature>
<dbReference type="InterPro" id="IPR013519">
    <property type="entry name" value="Int_alpha_beta-p"/>
</dbReference>
<feature type="domain" description="Integrin alpha second immunoglobulin-like" evidence="15">
    <location>
        <begin position="582"/>
        <end position="717"/>
    </location>
</feature>
<evidence type="ECO:0000259" key="16">
    <source>
        <dbReference type="Pfam" id="PF20806"/>
    </source>
</evidence>
<evidence type="ECO:0000256" key="13">
    <source>
        <dbReference type="RuleBase" id="RU003762"/>
    </source>
</evidence>
<dbReference type="PANTHER" id="PTHR23220">
    <property type="entry name" value="INTEGRIN ALPHA"/>
    <property type="match status" value="1"/>
</dbReference>
<evidence type="ECO:0000256" key="11">
    <source>
        <dbReference type="ARBA" id="ARBA00023180"/>
    </source>
</evidence>
<sequence length="1039" mass="117161">MKDVTICFYFRLLVGAPLGQNLQPGSNHSGALFKCPISTYDDDCIQVETDGRRDARGRYLFGDFDYGEDTGDEENALDPPGNDEIKTGQWLGVSVKSQKPGGVAMVCAHRYIQSQDLSKMHYGQGLCYLLNNALETTEVLQFCKGRPMDKLHQQYGFCQIGTSANFVGNEFAVVGAPGPYTWRGTMFGQVVVGDFLTKDKTVYHSPLNDDDVIEKYSYLGMSVGGGHFWNKSEYIYIAGAPRSKMIGQVYFFNKRQNSDIFNITLNITGEQFASSFGYEVLAVDVNNDGYDDLLVGAPFYYDDKNGGAVYVYYNIRKCKPDNCTWDDVLYGTHQSRFGFAMTSLGDINKDGYNDVAIGAPYEDDHGTVYVFLGSSQGLSKEPSQVIKYTDPETNMTTFGYSLSGGIDMDNNGYPDLLVGAYDSERILLLKTRPIIHIEIDIDGKEMKNINATRKGCPASRNSNYTCFSFRSCFTISGKLKKMEKFNVTYHISEEKKFVPRIWFPNPRNPHSKLSEKTKMVPVNSNKKQYCEKETVYIKPGVSDILSPIKFKVNYTLFDDAYHSPILNKTSVKFFEATFQKECGNDDICESFLVLKAGTNLKKNEEGIYMVNTISSEFILEAIVENHREPAYEAKLFVIYPKAMSYIAMLTDEDDPNNVKCSSYNSTLVICDVGNPFQGNKTAKIKLRFEFVKDTKEQLLDLKLFVNSTSTERSSKTKQRVMAILQKIAKFQIRGKASSNLFYGGEVMKESDMQNLEDIGARVTHKYQIDNNGQWDLPDVKVTIMWPMRVSPGPDSIDQTGKWLLYLESLPRVSGIGITGYCVVPDGKVNELNLNSTRPMQEEPENLMMSDEFSRSSENPIRLRRRRAADYVVPSRTITKGGKKRKVVSMDCMQEHSAKCVTIMCTIKKLSRGNQAEIDIKSRIWNSTLVEDYRNVDWVLIRSHAYVELGDRTFKVSSESIPVISAETIAYPEIVLADSGLNWWIIAGAVLAGLLLLVLLIIFLYKCGFFKRKRVSDDHPMLSGNLQKKGEAENLLNKEK</sequence>
<dbReference type="InterPro" id="IPR018184">
    <property type="entry name" value="Integrin_alpha_C_CS"/>
</dbReference>
<keyword evidence="6 13" id="KW-0130">Cell adhesion</keyword>
<dbReference type="Gene3D" id="2.130.10.130">
    <property type="entry name" value="Integrin alpha, N-terminal"/>
    <property type="match status" value="1"/>
</dbReference>
<dbReference type="SUPFAM" id="SSF69179">
    <property type="entry name" value="Integrin domains"/>
    <property type="match status" value="3"/>
</dbReference>
<feature type="transmembrane region" description="Helical" evidence="13">
    <location>
        <begin position="982"/>
        <end position="1004"/>
    </location>
</feature>
<dbReference type="Pfam" id="PF20805">
    <property type="entry name" value="Integrin_A_Ig_2"/>
    <property type="match status" value="1"/>
</dbReference>
<gene>
    <name evidence="17" type="ORF">ACAOBT_LOCUS611</name>
</gene>
<dbReference type="SMART" id="SM00191">
    <property type="entry name" value="Int_alpha"/>
    <property type="match status" value="4"/>
</dbReference>
<keyword evidence="11" id="KW-0325">Glycoprotein</keyword>
<dbReference type="GO" id="GO:0007160">
    <property type="term" value="P:cell-matrix adhesion"/>
    <property type="evidence" value="ECO:0007669"/>
    <property type="project" value="TreeGrafter"/>
</dbReference>
<comment type="subcellular location">
    <subcellularLocation>
        <location evidence="1 13">Membrane</location>
        <topology evidence="1 13">Single-pass type I membrane protein</topology>
    </subcellularLocation>
</comment>
<dbReference type="EMBL" id="CAKOFQ010006655">
    <property type="protein sequence ID" value="CAH1954563.1"/>
    <property type="molecule type" value="Genomic_DNA"/>
</dbReference>
<feature type="repeat" description="FG-GAP" evidence="12">
    <location>
        <begin position="262"/>
        <end position="321"/>
    </location>
</feature>
<dbReference type="OrthoDB" id="5317514at2759"/>
<dbReference type="InterPro" id="IPR013649">
    <property type="entry name" value="Integrin_alpha_Ig-like_1"/>
</dbReference>
<keyword evidence="5" id="KW-0677">Repeat</keyword>
<dbReference type="InterPro" id="IPR032695">
    <property type="entry name" value="Integrin_dom_sf"/>
</dbReference>
<reference evidence="17" key="1">
    <citation type="submission" date="2022-03" db="EMBL/GenBank/DDBJ databases">
        <authorList>
            <person name="Sayadi A."/>
        </authorList>
    </citation>
    <scope>NUCLEOTIDE SEQUENCE</scope>
</reference>
<dbReference type="PRINTS" id="PR01185">
    <property type="entry name" value="INTEGRINA"/>
</dbReference>
<evidence type="ECO:0000256" key="5">
    <source>
        <dbReference type="ARBA" id="ARBA00022737"/>
    </source>
</evidence>
<keyword evidence="3 13" id="KW-0812">Transmembrane</keyword>
<evidence type="ECO:0000256" key="7">
    <source>
        <dbReference type="ARBA" id="ARBA00022989"/>
    </source>
</evidence>
<dbReference type="InterPro" id="IPR013517">
    <property type="entry name" value="FG-GAP"/>
</dbReference>
<evidence type="ECO:0000256" key="2">
    <source>
        <dbReference type="ARBA" id="ARBA00008054"/>
    </source>
</evidence>
<dbReference type="Gene3D" id="2.60.40.1530">
    <property type="entry name" value="ntegrin, alpha v. Chain A, domain 4"/>
    <property type="match status" value="1"/>
</dbReference>
<keyword evidence="10 13" id="KW-0675">Receptor</keyword>
<evidence type="ECO:0000256" key="4">
    <source>
        <dbReference type="ARBA" id="ARBA00022729"/>
    </source>
</evidence>
<dbReference type="InterPro" id="IPR000413">
    <property type="entry name" value="Integrin_alpha"/>
</dbReference>
<feature type="domain" description="Integrin alpha third immunoglobulin-like" evidence="16">
    <location>
        <begin position="738"/>
        <end position="951"/>
    </location>
</feature>
<evidence type="ECO:0000313" key="17">
    <source>
        <dbReference type="EMBL" id="CAH1954563.1"/>
    </source>
</evidence>
<evidence type="ECO:0000256" key="1">
    <source>
        <dbReference type="ARBA" id="ARBA00004479"/>
    </source>
</evidence>
<evidence type="ECO:0000256" key="6">
    <source>
        <dbReference type="ARBA" id="ARBA00022889"/>
    </source>
</evidence>
<proteinExistence type="inferred from homology"/>
<dbReference type="Gene3D" id="1.20.5.930">
    <property type="entry name" value="Bicelle-embedded integrin alpha(iib) transmembrane segment"/>
    <property type="match status" value="1"/>
</dbReference>
<dbReference type="PROSITE" id="PS00242">
    <property type="entry name" value="INTEGRIN_ALPHA"/>
    <property type="match status" value="1"/>
</dbReference>
<dbReference type="Gene3D" id="2.60.40.1460">
    <property type="entry name" value="Integrin domains. Chain A, domain 2"/>
    <property type="match status" value="1"/>
</dbReference>
<evidence type="ECO:0000256" key="3">
    <source>
        <dbReference type="ARBA" id="ARBA00022692"/>
    </source>
</evidence>
<dbReference type="InterPro" id="IPR048285">
    <property type="entry name" value="Integrin_alpha_Ig-like_2"/>
</dbReference>
<feature type="repeat" description="FG-GAP" evidence="12">
    <location>
        <begin position="322"/>
        <end position="380"/>
    </location>
</feature>
<dbReference type="AlphaFoldDB" id="A0A9P0NSN2"/>
<keyword evidence="9 13" id="KW-0472">Membrane</keyword>
<protein>
    <recommendedName>
        <fullName evidence="19">Integrin alpha-2 domain-containing protein</fullName>
    </recommendedName>
</protein>
<evidence type="ECO:0000256" key="10">
    <source>
        <dbReference type="ARBA" id="ARBA00023170"/>
    </source>
</evidence>
<dbReference type="SUPFAM" id="SSF69318">
    <property type="entry name" value="Integrin alpha N-terminal domain"/>
    <property type="match status" value="1"/>
</dbReference>
<evidence type="ECO:0000259" key="15">
    <source>
        <dbReference type="Pfam" id="PF20805"/>
    </source>
</evidence>
<dbReference type="GO" id="GO:0033627">
    <property type="term" value="P:cell adhesion mediated by integrin"/>
    <property type="evidence" value="ECO:0007669"/>
    <property type="project" value="TreeGrafter"/>
</dbReference>
<comment type="caution">
    <text evidence="17">The sequence shown here is derived from an EMBL/GenBank/DDBJ whole genome shotgun (WGS) entry which is preliminary data.</text>
</comment>
<dbReference type="GO" id="GO:0048513">
    <property type="term" value="P:animal organ development"/>
    <property type="evidence" value="ECO:0007669"/>
    <property type="project" value="UniProtKB-ARBA"/>
</dbReference>
<dbReference type="Pfam" id="PF01839">
    <property type="entry name" value="FG-GAP"/>
    <property type="match status" value="3"/>
</dbReference>
<evidence type="ECO:0000259" key="14">
    <source>
        <dbReference type="Pfam" id="PF08441"/>
    </source>
</evidence>
<evidence type="ECO:0000256" key="8">
    <source>
        <dbReference type="ARBA" id="ARBA00023037"/>
    </source>
</evidence>
<keyword evidence="8 13" id="KW-0401">Integrin</keyword>
<keyword evidence="7 13" id="KW-1133">Transmembrane helix</keyword>
<feature type="domain" description="Integrin alpha first immunoglubulin-like" evidence="14">
    <location>
        <begin position="431"/>
        <end position="568"/>
    </location>
</feature>
<accession>A0A9P0NSN2</accession>
<dbReference type="Gene3D" id="2.60.40.1510">
    <property type="entry name" value="ntegrin, alpha v. Chain A, domain 3"/>
    <property type="match status" value="1"/>
</dbReference>
<organism evidence="17 18">
    <name type="scientific">Acanthoscelides obtectus</name>
    <name type="common">Bean weevil</name>
    <name type="synonym">Bruchus obtectus</name>
    <dbReference type="NCBI Taxonomy" id="200917"/>
    <lineage>
        <taxon>Eukaryota</taxon>
        <taxon>Metazoa</taxon>
        <taxon>Ecdysozoa</taxon>
        <taxon>Arthropoda</taxon>
        <taxon>Hexapoda</taxon>
        <taxon>Insecta</taxon>
        <taxon>Pterygota</taxon>
        <taxon>Neoptera</taxon>
        <taxon>Endopterygota</taxon>
        <taxon>Coleoptera</taxon>
        <taxon>Polyphaga</taxon>
        <taxon>Cucujiformia</taxon>
        <taxon>Chrysomeloidea</taxon>
        <taxon>Chrysomelidae</taxon>
        <taxon>Bruchinae</taxon>
        <taxon>Bruchini</taxon>
        <taxon>Acanthoscelides</taxon>
    </lineage>
</organism>
<dbReference type="Pfam" id="PF20806">
    <property type="entry name" value="Integrin_A_Ig_3"/>
    <property type="match status" value="1"/>
</dbReference>
<dbReference type="GO" id="GO:0007157">
    <property type="term" value="P:heterophilic cell-cell adhesion via plasma membrane cell adhesion molecules"/>
    <property type="evidence" value="ECO:0007669"/>
    <property type="project" value="UniProtKB-ARBA"/>
</dbReference>
<dbReference type="Pfam" id="PF08441">
    <property type="entry name" value="Integrin_A_Ig_1"/>
    <property type="match status" value="1"/>
</dbReference>
<dbReference type="PROSITE" id="PS51470">
    <property type="entry name" value="FG_GAP"/>
    <property type="match status" value="3"/>
</dbReference>
<name>A0A9P0NSN2_ACAOB</name>
<evidence type="ECO:0000256" key="9">
    <source>
        <dbReference type="ARBA" id="ARBA00023136"/>
    </source>
</evidence>
<dbReference type="GO" id="GO:0005178">
    <property type="term" value="F:integrin binding"/>
    <property type="evidence" value="ECO:0007669"/>
    <property type="project" value="TreeGrafter"/>
</dbReference>
<dbReference type="PANTHER" id="PTHR23220:SF122">
    <property type="entry name" value="INTEGRIN ALPHA-PS1"/>
    <property type="match status" value="1"/>
</dbReference>
<dbReference type="GO" id="GO:0008305">
    <property type="term" value="C:integrin complex"/>
    <property type="evidence" value="ECO:0007669"/>
    <property type="project" value="InterPro"/>
</dbReference>
<evidence type="ECO:0008006" key="19">
    <source>
        <dbReference type="Google" id="ProtNLM"/>
    </source>
</evidence>
<evidence type="ECO:0000256" key="12">
    <source>
        <dbReference type="PROSITE-ProRule" id="PRU00803"/>
    </source>
</evidence>
<dbReference type="InterPro" id="IPR028994">
    <property type="entry name" value="Integrin_alpha_N"/>
</dbReference>